<dbReference type="Gene3D" id="1.20.120.550">
    <property type="entry name" value="Membrane associated eicosanoid/glutathione metabolism-like domain"/>
    <property type="match status" value="1"/>
</dbReference>
<evidence type="ECO:0000256" key="2">
    <source>
        <dbReference type="ARBA" id="ARBA00022692"/>
    </source>
</evidence>
<dbReference type="GO" id="GO:0016020">
    <property type="term" value="C:membrane"/>
    <property type="evidence" value="ECO:0007669"/>
    <property type="project" value="UniProtKB-SubCell"/>
</dbReference>
<dbReference type="SUPFAM" id="SSF161084">
    <property type="entry name" value="MAPEG domain-like"/>
    <property type="match status" value="1"/>
</dbReference>
<proteinExistence type="predicted"/>
<dbReference type="Proteomes" id="UP000004848">
    <property type="component" value="Unassembled WGS sequence"/>
</dbReference>
<comment type="caution">
    <text evidence="6">The sequence shown here is derived from an EMBL/GenBank/DDBJ whole genome shotgun (WGS) entry which is preliminary data.</text>
</comment>
<evidence type="ECO:0000256" key="5">
    <source>
        <dbReference type="SAM" id="Phobius"/>
    </source>
</evidence>
<dbReference type="eggNOG" id="COG3788">
    <property type="taxonomic scope" value="Bacteria"/>
</dbReference>
<evidence type="ECO:0000313" key="7">
    <source>
        <dbReference type="Proteomes" id="UP000004848"/>
    </source>
</evidence>
<sequence length="133" mass="13972">MQAMIFLPVTALFVAVFALLQVPMTVAVGLRRAKSGIQFMDGGDGTLLKRMRAHGNFTETAPMCLLAMGAAELAGAPGVLLWSVGGALLVGRILHYGTLVTSGFGIGRAIGMILTLAPLLIFPGFVLAQLFRQ</sequence>
<dbReference type="RefSeq" id="WP_006939990.1">
    <property type="nucleotide sequence ID" value="NZ_AAUW01000030.1"/>
</dbReference>
<evidence type="ECO:0000256" key="1">
    <source>
        <dbReference type="ARBA" id="ARBA00004370"/>
    </source>
</evidence>
<dbReference type="PANTHER" id="PTHR35814:SF1">
    <property type="entry name" value="GLUTATHIONE S-TRANSFERASE-RELATED"/>
    <property type="match status" value="1"/>
</dbReference>
<evidence type="ECO:0000313" key="6">
    <source>
        <dbReference type="EMBL" id="EAV40449.1"/>
    </source>
</evidence>
<dbReference type="Pfam" id="PF01124">
    <property type="entry name" value="MAPEG"/>
    <property type="match status" value="1"/>
</dbReference>
<comment type="subcellular location">
    <subcellularLocation>
        <location evidence="1">Membrane</location>
    </subcellularLocation>
</comment>
<dbReference type="GeneID" id="68849821"/>
<dbReference type="EMBL" id="AAUW01000030">
    <property type="protein sequence ID" value="EAV40449.1"/>
    <property type="molecule type" value="Genomic_DNA"/>
</dbReference>
<dbReference type="InterPro" id="IPR023352">
    <property type="entry name" value="MAPEG-like_dom_sf"/>
</dbReference>
<feature type="transmembrane region" description="Helical" evidence="5">
    <location>
        <begin position="73"/>
        <end position="94"/>
    </location>
</feature>
<keyword evidence="3 5" id="KW-1133">Transmembrane helix</keyword>
<reference evidence="6 7" key="1">
    <citation type="submission" date="2006-05" db="EMBL/GenBank/DDBJ databases">
        <authorList>
            <person name="King G."/>
            <person name="Ferriera S."/>
            <person name="Johnson J."/>
            <person name="Kravitz S."/>
            <person name="Beeson K."/>
            <person name="Sutton G."/>
            <person name="Rogers Y.-H."/>
            <person name="Friedman R."/>
            <person name="Frazier M."/>
            <person name="Venter J.C."/>
        </authorList>
    </citation>
    <scope>NUCLEOTIDE SEQUENCE [LARGE SCALE GENOMIC DNA]</scope>
    <source>
        <strain evidence="7">ATCC 25650 / DSM 13394 / JCM 20685 / NBRC 16684 / NCIMB 2208 / IAM 12614 / B1</strain>
    </source>
</reference>
<dbReference type="OrthoDB" id="7619858at2"/>
<evidence type="ECO:0008006" key="8">
    <source>
        <dbReference type="Google" id="ProtNLM"/>
    </source>
</evidence>
<name>A0P396_ROSAI</name>
<dbReference type="PANTHER" id="PTHR35814">
    <property type="match status" value="1"/>
</dbReference>
<protein>
    <recommendedName>
        <fullName evidence="8">MAPEG family protein</fullName>
    </recommendedName>
</protein>
<accession>A0P396</accession>
<organism evidence="6 7">
    <name type="scientific">Roseibium aggregatum (strain ATCC 25650 / DSM 13394 / JCM 20685 / NBRC 16684 / NCIMB 2208 / IAM 12614 / B1)</name>
    <name type="common">Stappia aggregata</name>
    <dbReference type="NCBI Taxonomy" id="384765"/>
    <lineage>
        <taxon>Bacteria</taxon>
        <taxon>Pseudomonadati</taxon>
        <taxon>Pseudomonadota</taxon>
        <taxon>Alphaproteobacteria</taxon>
        <taxon>Hyphomicrobiales</taxon>
        <taxon>Stappiaceae</taxon>
        <taxon>Roseibium</taxon>
    </lineage>
</organism>
<keyword evidence="2 5" id="KW-0812">Transmembrane</keyword>
<keyword evidence="4 5" id="KW-0472">Membrane</keyword>
<feature type="transmembrane region" description="Helical" evidence="5">
    <location>
        <begin position="106"/>
        <end position="131"/>
    </location>
</feature>
<dbReference type="AlphaFoldDB" id="A0P396"/>
<evidence type="ECO:0000256" key="4">
    <source>
        <dbReference type="ARBA" id="ARBA00023136"/>
    </source>
</evidence>
<feature type="transmembrane region" description="Helical" evidence="5">
    <location>
        <begin position="6"/>
        <end position="30"/>
    </location>
</feature>
<evidence type="ECO:0000256" key="3">
    <source>
        <dbReference type="ARBA" id="ARBA00022989"/>
    </source>
</evidence>
<dbReference type="InterPro" id="IPR001129">
    <property type="entry name" value="Membr-assoc_MAPEG"/>
</dbReference>
<gene>
    <name evidence="6" type="ORF">SIAM614_05256</name>
</gene>